<organism evidence="3 4">
    <name type="scientific">Nakamurella panacisegetis</name>
    <dbReference type="NCBI Taxonomy" id="1090615"/>
    <lineage>
        <taxon>Bacteria</taxon>
        <taxon>Bacillati</taxon>
        <taxon>Actinomycetota</taxon>
        <taxon>Actinomycetes</taxon>
        <taxon>Nakamurellales</taxon>
        <taxon>Nakamurellaceae</taxon>
        <taxon>Nakamurella</taxon>
    </lineage>
</organism>
<name>A0A1H0T2G1_9ACTN</name>
<protein>
    <submittedName>
        <fullName evidence="3">Nicotinamidase-related amidase</fullName>
    </submittedName>
</protein>
<dbReference type="PANTHER" id="PTHR43540:SF1">
    <property type="entry name" value="ISOCHORISMATASE HYDROLASE"/>
    <property type="match status" value="1"/>
</dbReference>
<dbReference type="InterPro" id="IPR000868">
    <property type="entry name" value="Isochorismatase-like_dom"/>
</dbReference>
<evidence type="ECO:0000259" key="2">
    <source>
        <dbReference type="Pfam" id="PF00857"/>
    </source>
</evidence>
<evidence type="ECO:0000313" key="4">
    <source>
        <dbReference type="Proteomes" id="UP000198741"/>
    </source>
</evidence>
<dbReference type="SUPFAM" id="SSF52499">
    <property type="entry name" value="Isochorismatase-like hydrolases"/>
    <property type="match status" value="1"/>
</dbReference>
<dbReference type="Pfam" id="PF00857">
    <property type="entry name" value="Isochorismatase"/>
    <property type="match status" value="1"/>
</dbReference>
<dbReference type="EMBL" id="LT629710">
    <property type="protein sequence ID" value="SDP47961.1"/>
    <property type="molecule type" value="Genomic_DNA"/>
</dbReference>
<dbReference type="GO" id="GO:0016787">
    <property type="term" value="F:hydrolase activity"/>
    <property type="evidence" value="ECO:0007669"/>
    <property type="project" value="UniProtKB-KW"/>
</dbReference>
<dbReference type="InterPro" id="IPR036380">
    <property type="entry name" value="Isochorismatase-like_sf"/>
</dbReference>
<reference evidence="3 4" key="1">
    <citation type="submission" date="2016-10" db="EMBL/GenBank/DDBJ databases">
        <authorList>
            <person name="de Groot N.N."/>
        </authorList>
    </citation>
    <scope>NUCLEOTIDE SEQUENCE [LARGE SCALE GENOMIC DNA]</scope>
    <source>
        <strain evidence="4">P4-7,KCTC 19426,CECT 7604</strain>
    </source>
</reference>
<dbReference type="InterPro" id="IPR050272">
    <property type="entry name" value="Isochorismatase-like_hydrls"/>
</dbReference>
<sequence>MGSMTQPWLAVIDMQHIFGASDSAWAAPGFDGVIDPINQLVAAANGRVTFTRFVAPQKPTGAWVSYYRQWAFALQPDDAPLYQLDERIDHSGRKTMDANTFGKWTPELAADAEGELVLCGVSTDCCVLSTALAAADSGVHVQVVADACAGVNDVTHRQALDTMALYAPLIEIVSTAEVLTRWA</sequence>
<dbReference type="CDD" id="cd00431">
    <property type="entry name" value="cysteine_hydrolases"/>
    <property type="match status" value="1"/>
</dbReference>
<keyword evidence="1" id="KW-0378">Hydrolase</keyword>
<dbReference type="Proteomes" id="UP000198741">
    <property type="component" value="Chromosome I"/>
</dbReference>
<dbReference type="Gene3D" id="3.40.50.850">
    <property type="entry name" value="Isochorismatase-like"/>
    <property type="match status" value="1"/>
</dbReference>
<evidence type="ECO:0000313" key="3">
    <source>
        <dbReference type="EMBL" id="SDP47961.1"/>
    </source>
</evidence>
<accession>A0A1H0T2G1</accession>
<feature type="domain" description="Isochorismatase-like" evidence="2">
    <location>
        <begin position="8"/>
        <end position="169"/>
    </location>
</feature>
<dbReference type="AlphaFoldDB" id="A0A1H0T2G1"/>
<dbReference type="PANTHER" id="PTHR43540">
    <property type="entry name" value="PEROXYUREIDOACRYLATE/UREIDOACRYLATE AMIDOHYDROLASE-RELATED"/>
    <property type="match status" value="1"/>
</dbReference>
<dbReference type="STRING" id="1090615.SAMN04515671_4418"/>
<gene>
    <name evidence="3" type="ORF">SAMN04515671_4418</name>
</gene>
<evidence type="ECO:0000256" key="1">
    <source>
        <dbReference type="ARBA" id="ARBA00022801"/>
    </source>
</evidence>
<proteinExistence type="predicted"/>
<keyword evidence="4" id="KW-1185">Reference proteome</keyword>